<dbReference type="EMBL" id="JAAOAN010000906">
    <property type="protein sequence ID" value="KAF5698444.1"/>
    <property type="molecule type" value="Genomic_DNA"/>
</dbReference>
<feature type="compositionally biased region" description="Acidic residues" evidence="6">
    <location>
        <begin position="494"/>
        <end position="505"/>
    </location>
</feature>
<dbReference type="SUPFAM" id="SSF56176">
    <property type="entry name" value="FAD-binding/transporter-associated domain-like"/>
    <property type="match status" value="1"/>
</dbReference>
<dbReference type="Pfam" id="PF08031">
    <property type="entry name" value="BBE"/>
    <property type="match status" value="1"/>
</dbReference>
<evidence type="ECO:0000256" key="6">
    <source>
        <dbReference type="SAM" id="MobiDB-lite"/>
    </source>
</evidence>
<comment type="caution">
    <text evidence="8">The sequence shown here is derived from an EMBL/GenBank/DDBJ whole genome shotgun (WGS) entry which is preliminary data.</text>
</comment>
<dbReference type="InterPro" id="IPR050416">
    <property type="entry name" value="FAD-linked_Oxidoreductase"/>
</dbReference>
<comment type="cofactor">
    <cofactor evidence="1">
        <name>FAD</name>
        <dbReference type="ChEBI" id="CHEBI:57692"/>
    </cofactor>
</comment>
<dbReference type="InterPro" id="IPR016166">
    <property type="entry name" value="FAD-bd_PCMH"/>
</dbReference>
<feature type="region of interest" description="Disordered" evidence="6">
    <location>
        <begin position="489"/>
        <end position="518"/>
    </location>
</feature>
<dbReference type="PROSITE" id="PS51387">
    <property type="entry name" value="FAD_PCMH"/>
    <property type="match status" value="1"/>
</dbReference>
<dbReference type="Pfam" id="PF01565">
    <property type="entry name" value="FAD_binding_4"/>
    <property type="match status" value="1"/>
</dbReference>
<dbReference type="InterPro" id="IPR012951">
    <property type="entry name" value="BBE"/>
</dbReference>
<dbReference type="Proteomes" id="UP000544331">
    <property type="component" value="Unassembled WGS sequence"/>
</dbReference>
<sequence>MDKAITLFQSKGIPVFKPGQVEYDHAIAISNLLFCSWRPDCVVQPETAAHVQTIIEEAKSKKLKITIKGNGLSYEGPSAAFKGISLDLRRMKGVLLDMKSKSVTIDAGCQWGDVYMTLISGGLRGYIINGARCPTAGVSGFILGGGLGPFTRSFGMGSDTLMEATLVTANGELVTVKETDDPKSDEGRLFWALCGAGGGNFGVLVKMKLRVQHLQNRYGMVVAGTYQWFPEEGLTDDVIATMNDFYTTDWPNKITIDSTWICDLRHNNSLGVRFTVAFDGSKPEYDRVINKYIKNEELKVQLQRRVLAEKSTHFLHETLMYQWLEETERTYPTNKTYKLHSSFVFKNDNKDTIKKVTAIIRDLMKDLRDNFKGEQVNFLVTWIHSGGKATEKTSTDSAFFWREAVFHSYVTVEWVDNRLERDMRRFLVEIKEALRPLSLNGEAAFINFPDRDLPTKSHESAYFGDNREELRRVKEIWDKDNFFRWVQGVRLPGDPEEDEEGDEDDDKTHHHAGEECEY</sequence>
<dbReference type="InterPro" id="IPR036318">
    <property type="entry name" value="FAD-bd_PCMH-like_sf"/>
</dbReference>
<organism evidence="8 9">
    <name type="scientific">Fusarium mundagurra</name>
    <dbReference type="NCBI Taxonomy" id="1567541"/>
    <lineage>
        <taxon>Eukaryota</taxon>
        <taxon>Fungi</taxon>
        <taxon>Dikarya</taxon>
        <taxon>Ascomycota</taxon>
        <taxon>Pezizomycotina</taxon>
        <taxon>Sordariomycetes</taxon>
        <taxon>Hypocreomycetidae</taxon>
        <taxon>Hypocreales</taxon>
        <taxon>Nectriaceae</taxon>
        <taxon>Fusarium</taxon>
        <taxon>Fusarium fujikuroi species complex</taxon>
    </lineage>
</organism>
<dbReference type="GO" id="GO:0016491">
    <property type="term" value="F:oxidoreductase activity"/>
    <property type="evidence" value="ECO:0007669"/>
    <property type="project" value="UniProtKB-KW"/>
</dbReference>
<dbReference type="InterPro" id="IPR016167">
    <property type="entry name" value="FAD-bd_PCMH_sub1"/>
</dbReference>
<evidence type="ECO:0000256" key="2">
    <source>
        <dbReference type="ARBA" id="ARBA00005466"/>
    </source>
</evidence>
<evidence type="ECO:0000313" key="8">
    <source>
        <dbReference type="EMBL" id="KAF5698444.1"/>
    </source>
</evidence>
<dbReference type="AlphaFoldDB" id="A0A8H6CZX0"/>
<dbReference type="OrthoDB" id="407275at2759"/>
<accession>A0A8H6CZX0</accession>
<comment type="similarity">
    <text evidence="2">Belongs to the oxygen-dependent FAD-linked oxidoreductase family.</text>
</comment>
<reference evidence="8 9" key="1">
    <citation type="submission" date="2020-05" db="EMBL/GenBank/DDBJ databases">
        <title>Identification and distribution of gene clusters putatively required for synthesis of sphingolipid metabolism inhibitors in phylogenetically diverse species of the filamentous fungus Fusarium.</title>
        <authorList>
            <person name="Kim H.-S."/>
            <person name="Busman M."/>
            <person name="Brown D.W."/>
            <person name="Divon H."/>
            <person name="Uhlig S."/>
            <person name="Proctor R.H."/>
        </authorList>
    </citation>
    <scope>NUCLEOTIDE SEQUENCE [LARGE SCALE GENOMIC DNA]</scope>
    <source>
        <strain evidence="8 9">NRRL 66235</strain>
    </source>
</reference>
<dbReference type="PANTHER" id="PTHR42973">
    <property type="entry name" value="BINDING OXIDOREDUCTASE, PUTATIVE (AFU_ORTHOLOGUE AFUA_1G17690)-RELATED"/>
    <property type="match status" value="1"/>
</dbReference>
<keyword evidence="3" id="KW-0285">Flavoprotein</keyword>
<evidence type="ECO:0000256" key="1">
    <source>
        <dbReference type="ARBA" id="ARBA00001974"/>
    </source>
</evidence>
<dbReference type="InterPro" id="IPR016169">
    <property type="entry name" value="FAD-bd_PCMH_sub2"/>
</dbReference>
<evidence type="ECO:0000256" key="3">
    <source>
        <dbReference type="ARBA" id="ARBA00022630"/>
    </source>
</evidence>
<keyword evidence="9" id="KW-1185">Reference proteome</keyword>
<evidence type="ECO:0000256" key="4">
    <source>
        <dbReference type="ARBA" id="ARBA00022827"/>
    </source>
</evidence>
<dbReference type="GO" id="GO:0071949">
    <property type="term" value="F:FAD binding"/>
    <property type="evidence" value="ECO:0007669"/>
    <property type="project" value="InterPro"/>
</dbReference>
<dbReference type="Gene3D" id="3.40.462.20">
    <property type="match status" value="1"/>
</dbReference>
<evidence type="ECO:0000256" key="5">
    <source>
        <dbReference type="ARBA" id="ARBA00023002"/>
    </source>
</evidence>
<gene>
    <name evidence="8" type="ORF">FMUND_15092</name>
</gene>
<dbReference type="Gene3D" id="3.30.465.10">
    <property type="match status" value="1"/>
</dbReference>
<protein>
    <submittedName>
        <fullName evidence="8">FAD-binding domain-containing protein</fullName>
    </submittedName>
</protein>
<evidence type="ECO:0000313" key="9">
    <source>
        <dbReference type="Proteomes" id="UP000544331"/>
    </source>
</evidence>
<feature type="compositionally biased region" description="Basic and acidic residues" evidence="6">
    <location>
        <begin position="506"/>
        <end position="518"/>
    </location>
</feature>
<proteinExistence type="inferred from homology"/>
<feature type="domain" description="FAD-binding PCMH-type" evidence="7">
    <location>
        <begin position="35"/>
        <end position="214"/>
    </location>
</feature>
<dbReference type="InterPro" id="IPR006094">
    <property type="entry name" value="Oxid_FAD_bind_N"/>
</dbReference>
<keyword evidence="5" id="KW-0560">Oxidoreductase</keyword>
<dbReference type="PANTHER" id="PTHR42973:SF39">
    <property type="entry name" value="FAD-BINDING PCMH-TYPE DOMAIN-CONTAINING PROTEIN"/>
    <property type="match status" value="1"/>
</dbReference>
<name>A0A8H6CZX0_9HYPO</name>
<keyword evidence="4" id="KW-0274">FAD</keyword>
<evidence type="ECO:0000259" key="7">
    <source>
        <dbReference type="PROSITE" id="PS51387"/>
    </source>
</evidence>
<dbReference type="Gene3D" id="3.30.43.10">
    <property type="entry name" value="Uridine Diphospho-n-acetylenolpyruvylglucosamine Reductase, domain 2"/>
    <property type="match status" value="1"/>
</dbReference>